<dbReference type="Gene3D" id="6.20.370.70">
    <property type="match status" value="1"/>
</dbReference>
<dbReference type="Proteomes" id="UP000015104">
    <property type="component" value="Unassembled WGS sequence"/>
</dbReference>
<reference evidence="2" key="1">
    <citation type="submission" date="2011-08" db="EMBL/GenBank/DDBJ databases">
        <authorList>
            <person name="Rombauts S."/>
        </authorList>
    </citation>
    <scope>NUCLEOTIDE SEQUENCE</scope>
    <source>
        <strain evidence="2">London</strain>
    </source>
</reference>
<reference evidence="1" key="2">
    <citation type="submission" date="2015-06" db="UniProtKB">
        <authorList>
            <consortium name="EnsemblMetazoa"/>
        </authorList>
    </citation>
    <scope>IDENTIFICATION</scope>
</reference>
<dbReference type="AlphaFoldDB" id="T1K4K0"/>
<sequence>MAQRQVLRRRLCYNTPSNRRKIIFYFKLQFISNSLIFNFNFHQFQNSRWKASIPLSKEARNLCSLW</sequence>
<evidence type="ECO:0000313" key="1">
    <source>
        <dbReference type="EnsemblMetazoa" id="tetur05g02890.1"/>
    </source>
</evidence>
<dbReference type="EnsemblMetazoa" id="tetur05g02890.1">
    <property type="protein sequence ID" value="tetur05g02890.1"/>
    <property type="gene ID" value="tetur05g02890"/>
</dbReference>
<keyword evidence="2" id="KW-1185">Reference proteome</keyword>
<proteinExistence type="predicted"/>
<protein>
    <submittedName>
        <fullName evidence="1">Uncharacterized protein</fullName>
    </submittedName>
</protein>
<evidence type="ECO:0000313" key="2">
    <source>
        <dbReference type="Proteomes" id="UP000015104"/>
    </source>
</evidence>
<name>T1K4K0_TETUR</name>
<accession>T1K4K0</accession>
<organism evidence="1 2">
    <name type="scientific">Tetranychus urticae</name>
    <name type="common">Two-spotted spider mite</name>
    <dbReference type="NCBI Taxonomy" id="32264"/>
    <lineage>
        <taxon>Eukaryota</taxon>
        <taxon>Metazoa</taxon>
        <taxon>Ecdysozoa</taxon>
        <taxon>Arthropoda</taxon>
        <taxon>Chelicerata</taxon>
        <taxon>Arachnida</taxon>
        <taxon>Acari</taxon>
        <taxon>Acariformes</taxon>
        <taxon>Trombidiformes</taxon>
        <taxon>Prostigmata</taxon>
        <taxon>Eleutherengona</taxon>
        <taxon>Raphignathae</taxon>
        <taxon>Tetranychoidea</taxon>
        <taxon>Tetranychidae</taxon>
        <taxon>Tetranychus</taxon>
    </lineage>
</organism>
<dbReference type="EMBL" id="CAEY01001578">
    <property type="status" value="NOT_ANNOTATED_CDS"/>
    <property type="molecule type" value="Genomic_DNA"/>
</dbReference>
<dbReference type="HOGENOM" id="CLU_2834424_0_0_1"/>